<dbReference type="EMBL" id="VUMH01000011">
    <property type="protein sequence ID" value="MSS28582.1"/>
    <property type="molecule type" value="Genomic_DNA"/>
</dbReference>
<evidence type="ECO:0000259" key="4">
    <source>
        <dbReference type="Pfam" id="PF00881"/>
    </source>
</evidence>
<dbReference type="Proteomes" id="UP000477488">
    <property type="component" value="Unassembled WGS sequence"/>
</dbReference>
<dbReference type="Gene3D" id="3.40.109.10">
    <property type="entry name" value="NADH Oxidase"/>
    <property type="match status" value="1"/>
</dbReference>
<accession>A0A6L5XN56</accession>
<dbReference type="PANTHER" id="PTHR23026:SF90">
    <property type="entry name" value="IODOTYROSINE DEIODINASE 1"/>
    <property type="match status" value="1"/>
</dbReference>
<keyword evidence="1" id="KW-0285">Flavoprotein</keyword>
<proteinExistence type="predicted"/>
<evidence type="ECO:0000256" key="1">
    <source>
        <dbReference type="ARBA" id="ARBA00022630"/>
    </source>
</evidence>
<protein>
    <submittedName>
        <fullName evidence="5">Nitroreductase family protein</fullName>
    </submittedName>
</protein>
<dbReference type="GO" id="GO:0016491">
    <property type="term" value="F:oxidoreductase activity"/>
    <property type="evidence" value="ECO:0007669"/>
    <property type="project" value="UniProtKB-KW"/>
</dbReference>
<dbReference type="AlphaFoldDB" id="A0A6L5XN56"/>
<feature type="domain" description="Nitroreductase" evidence="4">
    <location>
        <begin position="2"/>
        <end position="53"/>
    </location>
</feature>
<keyword evidence="6" id="KW-1185">Reference proteome</keyword>
<sequence>MTRRSVRSFTDAPVSGELVRRMLAAGMQAPSAGNERPWQFVVVTDKARLASLAQVHAYVHFAAKAPLGIVVCADLSKARLKGYWPLDMSNCTMNILLAAHALGLGAVWTGIYPEEERISKVAEICATPEGIVPFALVVLGHPAQSPSPQDRFEAARIHDNKW</sequence>
<evidence type="ECO:0000256" key="2">
    <source>
        <dbReference type="ARBA" id="ARBA00022643"/>
    </source>
</evidence>
<dbReference type="CDD" id="cd02150">
    <property type="entry name" value="nitroreductase"/>
    <property type="match status" value="1"/>
</dbReference>
<reference evidence="5 6" key="1">
    <citation type="submission" date="2019-09" db="EMBL/GenBank/DDBJ databases">
        <title>In-depth cultivation of the pig gut microbiome towards novel bacterial diversity and tailored functional studies.</title>
        <authorList>
            <person name="Wylensek D."/>
            <person name="Hitch T.C.A."/>
            <person name="Clavel T."/>
        </authorList>
    </citation>
    <scope>NUCLEOTIDE SEQUENCE [LARGE SCALE GENOMIC DNA]</scope>
    <source>
        <strain evidence="5 6">PG-178-WT-4</strain>
    </source>
</reference>
<dbReference type="Pfam" id="PF00881">
    <property type="entry name" value="Nitroreductase"/>
    <property type="match status" value="2"/>
</dbReference>
<dbReference type="InterPro" id="IPR000415">
    <property type="entry name" value="Nitroreductase-like"/>
</dbReference>
<keyword evidence="3" id="KW-0560">Oxidoreductase</keyword>
<keyword evidence="2" id="KW-0288">FMN</keyword>
<feature type="domain" description="Nitroreductase" evidence="4">
    <location>
        <begin position="58"/>
        <end position="141"/>
    </location>
</feature>
<name>A0A6L5XN56_9BACT</name>
<dbReference type="InterPro" id="IPR050627">
    <property type="entry name" value="Nitroreductase/BluB"/>
</dbReference>
<evidence type="ECO:0000256" key="3">
    <source>
        <dbReference type="ARBA" id="ARBA00023002"/>
    </source>
</evidence>
<dbReference type="PANTHER" id="PTHR23026">
    <property type="entry name" value="NADPH NITROREDUCTASE"/>
    <property type="match status" value="1"/>
</dbReference>
<evidence type="ECO:0000313" key="5">
    <source>
        <dbReference type="EMBL" id="MSS28582.1"/>
    </source>
</evidence>
<gene>
    <name evidence="5" type="ORF">FYJ44_11185</name>
</gene>
<organism evidence="5 6">
    <name type="scientific">Desulfovibrio porci</name>
    <dbReference type="NCBI Taxonomy" id="2605782"/>
    <lineage>
        <taxon>Bacteria</taxon>
        <taxon>Pseudomonadati</taxon>
        <taxon>Thermodesulfobacteriota</taxon>
        <taxon>Desulfovibrionia</taxon>
        <taxon>Desulfovibrionales</taxon>
        <taxon>Desulfovibrionaceae</taxon>
        <taxon>Desulfovibrio</taxon>
    </lineage>
</organism>
<evidence type="ECO:0000313" key="6">
    <source>
        <dbReference type="Proteomes" id="UP000477488"/>
    </source>
</evidence>
<dbReference type="InterPro" id="IPR029479">
    <property type="entry name" value="Nitroreductase"/>
</dbReference>
<dbReference type="SUPFAM" id="SSF55469">
    <property type="entry name" value="FMN-dependent nitroreductase-like"/>
    <property type="match status" value="1"/>
</dbReference>
<comment type="caution">
    <text evidence="5">The sequence shown here is derived from an EMBL/GenBank/DDBJ whole genome shotgun (WGS) entry which is preliminary data.</text>
</comment>